<gene>
    <name evidence="2" type="ORF">DY000_02007242</name>
    <name evidence="1" type="ORF">F2Q70_00011772</name>
</gene>
<evidence type="ECO:0000313" key="3">
    <source>
        <dbReference type="Proteomes" id="UP000266723"/>
    </source>
</evidence>
<keyword evidence="3" id="KW-1185">Reference proteome</keyword>
<reference evidence="1" key="1">
    <citation type="submission" date="2019-12" db="EMBL/GenBank/DDBJ databases">
        <title>Genome sequencing and annotation of Brassica cretica.</title>
        <authorList>
            <person name="Studholme D.J."/>
            <person name="Sarris P.F."/>
        </authorList>
    </citation>
    <scope>NUCLEOTIDE SEQUENCE</scope>
    <source>
        <strain evidence="1">PFS-102/07</strain>
        <tissue evidence="1">Leaf</tissue>
    </source>
</reference>
<reference evidence="2 3" key="3">
    <citation type="journal article" date="2020" name="BMC Genomics">
        <title>Intraspecific diversification of the crop wild relative Brassica cretica Lam. using demographic model selection.</title>
        <authorList>
            <person name="Kioukis A."/>
            <person name="Michalopoulou V.A."/>
            <person name="Briers L."/>
            <person name="Pirintsos S."/>
            <person name="Studholme D.J."/>
            <person name="Pavlidis P."/>
            <person name="Sarris P.F."/>
        </authorList>
    </citation>
    <scope>NUCLEOTIDE SEQUENCE [LARGE SCALE GENOMIC DNA]</scope>
    <source>
        <strain evidence="3">cv. PFS-1207/04</strain>
        <strain evidence="2">PFS-1207/04</strain>
    </source>
</reference>
<name>A0A3N6T312_BRACR</name>
<organism evidence="1">
    <name type="scientific">Brassica cretica</name>
    <name type="common">Mustard</name>
    <dbReference type="NCBI Taxonomy" id="69181"/>
    <lineage>
        <taxon>Eukaryota</taxon>
        <taxon>Viridiplantae</taxon>
        <taxon>Streptophyta</taxon>
        <taxon>Embryophyta</taxon>
        <taxon>Tracheophyta</taxon>
        <taxon>Spermatophyta</taxon>
        <taxon>Magnoliopsida</taxon>
        <taxon>eudicotyledons</taxon>
        <taxon>Gunneridae</taxon>
        <taxon>Pentapetalae</taxon>
        <taxon>rosids</taxon>
        <taxon>malvids</taxon>
        <taxon>Brassicales</taxon>
        <taxon>Brassicaceae</taxon>
        <taxon>Brassiceae</taxon>
        <taxon>Brassica</taxon>
    </lineage>
</organism>
<comment type="caution">
    <text evidence="1">The sequence shown here is derived from an EMBL/GenBank/DDBJ whole genome shotgun (WGS) entry which is preliminary data.</text>
</comment>
<dbReference type="EMBL" id="QGKV02000832">
    <property type="protein sequence ID" value="KAF3545442.1"/>
    <property type="molecule type" value="Genomic_DNA"/>
</dbReference>
<dbReference type="EMBL" id="QGKY02000089">
    <property type="protein sequence ID" value="KAF2613914.1"/>
    <property type="molecule type" value="Genomic_DNA"/>
</dbReference>
<reference evidence="2" key="2">
    <citation type="submission" date="2019-12" db="EMBL/GenBank/DDBJ databases">
        <authorList>
            <person name="Studholme D.J."/>
            <person name="Sarris P."/>
        </authorList>
    </citation>
    <scope>NUCLEOTIDE SEQUENCE</scope>
    <source>
        <strain evidence="2">PFS-1207/04</strain>
        <tissue evidence="2">Leaf</tissue>
    </source>
</reference>
<protein>
    <submittedName>
        <fullName evidence="1">Uncharacterized protein</fullName>
    </submittedName>
</protein>
<proteinExistence type="predicted"/>
<evidence type="ECO:0000313" key="2">
    <source>
        <dbReference type="EMBL" id="KAF3545442.1"/>
    </source>
</evidence>
<evidence type="ECO:0000313" key="1">
    <source>
        <dbReference type="EMBL" id="KAF2613914.1"/>
    </source>
</evidence>
<dbReference type="AlphaFoldDB" id="A0A3N6T312"/>
<sequence>MDSRSVEIPLVTRRSRKDLEILRSFLEPGGSSGSWDHDWIAVPIWEPKDSSLDPEIRFGTRRPYGNPKVIEIVIGPSSSRLTLISKS</sequence>
<accession>A0A3N6T312</accession>
<dbReference type="Proteomes" id="UP000266723">
    <property type="component" value="Unassembled WGS sequence"/>
</dbReference>